<feature type="domain" description="RING-type" evidence="17">
    <location>
        <begin position="786"/>
        <end position="822"/>
    </location>
</feature>
<feature type="region of interest" description="Disordered" evidence="16">
    <location>
        <begin position="273"/>
        <end position="306"/>
    </location>
</feature>
<evidence type="ECO:0000256" key="9">
    <source>
        <dbReference type="ARBA" id="ARBA00022840"/>
    </source>
</evidence>
<evidence type="ECO:0000259" key="18">
    <source>
        <dbReference type="PROSITE" id="PS51192"/>
    </source>
</evidence>
<dbReference type="CDD" id="cd18793">
    <property type="entry name" value="SF2_C_SNF"/>
    <property type="match status" value="1"/>
</dbReference>
<proteinExistence type="inferred from homology"/>
<dbReference type="InterPro" id="IPR050628">
    <property type="entry name" value="SNF2_RAD54_helicase_TF"/>
</dbReference>
<dbReference type="InterPro" id="IPR017907">
    <property type="entry name" value="Znf_RING_CS"/>
</dbReference>
<evidence type="ECO:0000256" key="2">
    <source>
        <dbReference type="ARBA" id="ARBA00008438"/>
    </source>
</evidence>
<name>A0A9Q0KQ61_9MAGN</name>
<evidence type="ECO:0000256" key="3">
    <source>
        <dbReference type="ARBA" id="ARBA00022723"/>
    </source>
</evidence>
<feature type="compositionally biased region" description="Basic residues" evidence="16">
    <location>
        <begin position="540"/>
        <end position="557"/>
    </location>
</feature>
<reference evidence="20" key="1">
    <citation type="journal article" date="2023" name="Plant J.">
        <title>The genome of the king protea, Protea cynaroides.</title>
        <authorList>
            <person name="Chang J."/>
            <person name="Duong T.A."/>
            <person name="Schoeman C."/>
            <person name="Ma X."/>
            <person name="Roodt D."/>
            <person name="Barker N."/>
            <person name="Li Z."/>
            <person name="Van de Peer Y."/>
            <person name="Mizrachi E."/>
        </authorList>
    </citation>
    <scope>NUCLEOTIDE SEQUENCE</scope>
    <source>
        <tissue evidence="20">Young leaves</tissue>
    </source>
</reference>
<dbReference type="InterPro" id="IPR027417">
    <property type="entry name" value="P-loop_NTPase"/>
</dbReference>
<dbReference type="PROSITE" id="PS00518">
    <property type="entry name" value="ZF_RING_1"/>
    <property type="match status" value="1"/>
</dbReference>
<feature type="region of interest" description="Disordered" evidence="16">
    <location>
        <begin position="397"/>
        <end position="424"/>
    </location>
</feature>
<dbReference type="GO" id="GO:0016787">
    <property type="term" value="F:hydrolase activity"/>
    <property type="evidence" value="ECO:0007669"/>
    <property type="project" value="UniProtKB-KW"/>
</dbReference>
<dbReference type="FunFam" id="3.40.50.10810:FF:000071">
    <property type="entry name" value="SNF2 domain-containing protein / helicase domain-containing protein / zinc finger protein-like protein"/>
    <property type="match status" value="1"/>
</dbReference>
<dbReference type="InterPro" id="IPR001650">
    <property type="entry name" value="Helicase_C-like"/>
</dbReference>
<dbReference type="Pfam" id="PF00271">
    <property type="entry name" value="Helicase_C"/>
    <property type="match status" value="1"/>
</dbReference>
<evidence type="ECO:0008006" key="22">
    <source>
        <dbReference type="Google" id="ProtNLM"/>
    </source>
</evidence>
<dbReference type="FunFam" id="3.40.50.10810:FF:000068">
    <property type="entry name" value="SNF2 domain-containing protein / helicase domain-containing protein / zinc finger protein-like protein"/>
    <property type="match status" value="1"/>
</dbReference>
<dbReference type="GO" id="GO:0008094">
    <property type="term" value="F:ATP-dependent activity, acting on DNA"/>
    <property type="evidence" value="ECO:0007669"/>
    <property type="project" value="TreeGrafter"/>
</dbReference>
<gene>
    <name evidence="20" type="ORF">NE237_007831</name>
</gene>
<comment type="caution">
    <text evidence="20">The sequence shown here is derived from an EMBL/GenBank/DDBJ whole genome shotgun (WGS) entry which is preliminary data.</text>
</comment>
<dbReference type="SMART" id="SM00184">
    <property type="entry name" value="RING"/>
    <property type="match status" value="1"/>
</dbReference>
<dbReference type="GO" id="GO:0005524">
    <property type="term" value="F:ATP binding"/>
    <property type="evidence" value="ECO:0007669"/>
    <property type="project" value="UniProtKB-KW"/>
</dbReference>
<dbReference type="GO" id="GO:0004386">
    <property type="term" value="F:helicase activity"/>
    <property type="evidence" value="ECO:0007669"/>
    <property type="project" value="UniProtKB-KW"/>
</dbReference>
<evidence type="ECO:0000259" key="17">
    <source>
        <dbReference type="PROSITE" id="PS50089"/>
    </source>
</evidence>
<keyword evidence="6" id="KW-0378">Hydrolase</keyword>
<evidence type="ECO:0000313" key="20">
    <source>
        <dbReference type="EMBL" id="KAJ4974657.1"/>
    </source>
</evidence>
<keyword evidence="12" id="KW-0238">DNA-binding</keyword>
<dbReference type="GO" id="GO:0005634">
    <property type="term" value="C:nucleus"/>
    <property type="evidence" value="ECO:0007669"/>
    <property type="project" value="UniProtKB-SubCell"/>
</dbReference>
<protein>
    <recommendedName>
        <fullName evidence="22">Helicase-like transcription factor CHR28</fullName>
    </recommendedName>
</protein>
<evidence type="ECO:0000313" key="21">
    <source>
        <dbReference type="Proteomes" id="UP001141806"/>
    </source>
</evidence>
<evidence type="ECO:0000256" key="14">
    <source>
        <dbReference type="ARBA" id="ARBA00023242"/>
    </source>
</evidence>
<dbReference type="Proteomes" id="UP001141806">
    <property type="component" value="Unassembled WGS sequence"/>
</dbReference>
<evidence type="ECO:0000256" key="1">
    <source>
        <dbReference type="ARBA" id="ARBA00004123"/>
    </source>
</evidence>
<evidence type="ECO:0000256" key="16">
    <source>
        <dbReference type="SAM" id="MobiDB-lite"/>
    </source>
</evidence>
<organism evidence="20 21">
    <name type="scientific">Protea cynaroides</name>
    <dbReference type="NCBI Taxonomy" id="273540"/>
    <lineage>
        <taxon>Eukaryota</taxon>
        <taxon>Viridiplantae</taxon>
        <taxon>Streptophyta</taxon>
        <taxon>Embryophyta</taxon>
        <taxon>Tracheophyta</taxon>
        <taxon>Spermatophyta</taxon>
        <taxon>Magnoliopsida</taxon>
        <taxon>Proteales</taxon>
        <taxon>Proteaceae</taxon>
        <taxon>Protea</taxon>
    </lineage>
</organism>
<evidence type="ECO:0000256" key="12">
    <source>
        <dbReference type="ARBA" id="ARBA00023125"/>
    </source>
</evidence>
<feature type="compositionally biased region" description="Acidic residues" evidence="16">
    <location>
        <begin position="404"/>
        <end position="414"/>
    </location>
</feature>
<dbReference type="InterPro" id="IPR000330">
    <property type="entry name" value="SNF2_N"/>
</dbReference>
<evidence type="ECO:0000256" key="15">
    <source>
        <dbReference type="PROSITE-ProRule" id="PRU00175"/>
    </source>
</evidence>
<dbReference type="PROSITE" id="PS51192">
    <property type="entry name" value="HELICASE_ATP_BIND_1"/>
    <property type="match status" value="1"/>
</dbReference>
<dbReference type="GO" id="GO:0080188">
    <property type="term" value="P:gene silencing by siRNA-directed DNA methylation"/>
    <property type="evidence" value="ECO:0007669"/>
    <property type="project" value="UniProtKB-ARBA"/>
</dbReference>
<evidence type="ECO:0000256" key="10">
    <source>
        <dbReference type="ARBA" id="ARBA00022853"/>
    </source>
</evidence>
<dbReference type="Gene3D" id="3.30.40.10">
    <property type="entry name" value="Zinc/RING finger domain, C3HC4 (zinc finger)"/>
    <property type="match status" value="1"/>
</dbReference>
<keyword evidence="5 15" id="KW-0863">Zinc-finger</keyword>
<dbReference type="EMBL" id="JAMYWD010000004">
    <property type="protein sequence ID" value="KAJ4974657.1"/>
    <property type="molecule type" value="Genomic_DNA"/>
</dbReference>
<dbReference type="GO" id="GO:0003677">
    <property type="term" value="F:DNA binding"/>
    <property type="evidence" value="ECO:0007669"/>
    <property type="project" value="UniProtKB-KW"/>
</dbReference>
<feature type="compositionally biased region" description="Basic and acidic residues" evidence="16">
    <location>
        <begin position="114"/>
        <end position="127"/>
    </location>
</feature>
<keyword evidence="8" id="KW-0862">Zinc</keyword>
<keyword evidence="21" id="KW-1185">Reference proteome</keyword>
<evidence type="ECO:0000256" key="5">
    <source>
        <dbReference type="ARBA" id="ARBA00022771"/>
    </source>
</evidence>
<dbReference type="Pfam" id="PF00176">
    <property type="entry name" value="SNF2-rel_dom"/>
    <property type="match status" value="1"/>
</dbReference>
<dbReference type="InterPro" id="IPR001841">
    <property type="entry name" value="Znf_RING"/>
</dbReference>
<keyword evidence="3" id="KW-0479">Metal-binding</keyword>
<dbReference type="SMART" id="SM00487">
    <property type="entry name" value="DEXDc"/>
    <property type="match status" value="1"/>
</dbReference>
<keyword evidence="11" id="KW-0805">Transcription regulation</keyword>
<feature type="compositionally biased region" description="Polar residues" evidence="16">
    <location>
        <begin position="276"/>
        <end position="292"/>
    </location>
</feature>
<keyword evidence="7" id="KW-0347">Helicase</keyword>
<keyword evidence="14" id="KW-0539">Nucleus</keyword>
<evidence type="ECO:0000259" key="19">
    <source>
        <dbReference type="PROSITE" id="PS51194"/>
    </source>
</evidence>
<keyword evidence="10" id="KW-0156">Chromatin regulator</keyword>
<dbReference type="SMART" id="SM00490">
    <property type="entry name" value="HELICc"/>
    <property type="match status" value="1"/>
</dbReference>
<sequence>MQQSVDPFHNLFGSTRRCFSLLKGWIYSLILRNCIAMIEVLSRNSCIKFAAVGHFSTIMDPIDITSSDSENEVSVEKKTSLAAGSSASQIRRKLPSTIYNGLYQMPLLPGRASSSKERSANNDHYPHSESQINPNSVTGKTSNQESALTDSKYSRENGNTGQPMNFVDIENLGTAIDSKNNEMLGTASGNILSQQNSSRILPPSLHPFSSSTKSKTSLENGASSYVPDTYVKSYHFGGANTNATDNKFYMKDQLGKRNDDDVIMYENRGSRLLPPSLTQAKSTSLPYGSSSDPAYHPHLGEERSAENDERVVFQAALQDLSLPTVEATLPDGLLAVPLLRHQKIALAWMLQKETPSMHCLGGILADDQGLGKTVSMIALIQFQMSFQSRYTSDDQCRLKPEPLSLDDDDDDGGGDSDFVMSKHDGESNEVKRISKLNTAIPAFCKGKPAAGTLVVCPASVLRQWARELNDKVAESARLNVLVYHGGTRTKDPAELAKYDVVLTTYSIVTNEVPKQPLVDEDDGDQRSGEKYGLSSEFSTSKKKKKTSNVSKKGKKGRKGTDGSSIDFGCGPLARVGWFRVILDEAQTIKNHRTQVARACCGLRAKRRWCLSGTPIQNSIDDLYSYFRFLKYDPYALYKNFCLQIKYPISRNASSGYKKLQAVLKTIMLRRTKGTVIDGEPIINLPPKSVYLKKVEFSTEERAFYLNLEADSRLQFKKYAAAGTVNQNYANILLMLLRLRQACDHPLLVKEYHSDLVGKASLEMARKLPKDMLVNLLSHLETSLAICGVCTDPPEDAVVTMCGHVFCYQCVSEYLTGEDNQCPAPGCRESLGSDIVFSGAILRSCIFDELDSCTKSYEVSERSVAPQNVYSSSKIRAAIGILLSLGKPNNPSSELGSQGCGAISSTSAAAGSDHCFSGASEGTGVHSSPQTEKPEKAIVFSQWTSMLDLLEIALKDSCLQYRRLDGTMSLTLRDKAVKEFNSDPEVTVMVMSLKAGNLGLNMVAACHVILLDLWWNPTSEDQAIDRAHRIGQTRPVTVSRITVKDTVEDRILALQEEKKKMVASAFGEDQAGGSATRLTVEDLRYLFMV</sequence>
<feature type="region of interest" description="Disordered" evidence="16">
    <location>
        <begin position="110"/>
        <end position="165"/>
    </location>
</feature>
<dbReference type="PANTHER" id="PTHR45626:SF24">
    <property type="entry name" value="HELICASE-LIKE TRANSCRIPTION FACTOR CHR28-RELATED"/>
    <property type="match status" value="1"/>
</dbReference>
<keyword evidence="4" id="KW-0547">Nucleotide-binding</keyword>
<evidence type="ECO:0000256" key="4">
    <source>
        <dbReference type="ARBA" id="ARBA00022741"/>
    </source>
</evidence>
<dbReference type="InterPro" id="IPR038718">
    <property type="entry name" value="SNF2-like_sf"/>
</dbReference>
<evidence type="ECO:0000256" key="7">
    <source>
        <dbReference type="ARBA" id="ARBA00022806"/>
    </source>
</evidence>
<comment type="similarity">
    <text evidence="2">Belongs to the SNF2/RAD54 helicase family. RAD16 subfamily.</text>
</comment>
<dbReference type="Gene3D" id="3.40.50.10810">
    <property type="entry name" value="Tandem AAA-ATPase domain"/>
    <property type="match status" value="3"/>
</dbReference>
<dbReference type="OrthoDB" id="448448at2759"/>
<keyword evidence="9" id="KW-0067">ATP-binding</keyword>
<dbReference type="InterPro" id="IPR014001">
    <property type="entry name" value="Helicase_ATP-bd"/>
</dbReference>
<feature type="domain" description="Helicase C-terminal" evidence="19">
    <location>
        <begin position="920"/>
        <end position="1083"/>
    </location>
</feature>
<dbReference type="PROSITE" id="PS51194">
    <property type="entry name" value="HELICASE_CTER"/>
    <property type="match status" value="1"/>
</dbReference>
<feature type="region of interest" description="Disordered" evidence="16">
    <location>
        <begin position="515"/>
        <end position="562"/>
    </location>
</feature>
<dbReference type="AlphaFoldDB" id="A0A9Q0KQ61"/>
<evidence type="ECO:0000256" key="11">
    <source>
        <dbReference type="ARBA" id="ARBA00023015"/>
    </source>
</evidence>
<accession>A0A9Q0KQ61</accession>
<evidence type="ECO:0000256" key="8">
    <source>
        <dbReference type="ARBA" id="ARBA00022833"/>
    </source>
</evidence>
<dbReference type="CDD" id="cd18008">
    <property type="entry name" value="DEXDc_SHPRH-like"/>
    <property type="match status" value="1"/>
</dbReference>
<dbReference type="SUPFAM" id="SSF57850">
    <property type="entry name" value="RING/U-box"/>
    <property type="match status" value="1"/>
</dbReference>
<dbReference type="InterPro" id="IPR013083">
    <property type="entry name" value="Znf_RING/FYVE/PHD"/>
</dbReference>
<dbReference type="GO" id="GO:0008270">
    <property type="term" value="F:zinc ion binding"/>
    <property type="evidence" value="ECO:0007669"/>
    <property type="project" value="UniProtKB-KW"/>
</dbReference>
<dbReference type="PANTHER" id="PTHR45626">
    <property type="entry name" value="TRANSCRIPTION TERMINATION FACTOR 2-RELATED"/>
    <property type="match status" value="1"/>
</dbReference>
<feature type="domain" description="Helicase ATP-binding" evidence="18">
    <location>
        <begin position="353"/>
        <end position="632"/>
    </location>
</feature>
<dbReference type="InterPro" id="IPR049730">
    <property type="entry name" value="SNF2/RAD54-like_C"/>
</dbReference>
<evidence type="ECO:0000256" key="6">
    <source>
        <dbReference type="ARBA" id="ARBA00022801"/>
    </source>
</evidence>
<dbReference type="SUPFAM" id="SSF52540">
    <property type="entry name" value="P-loop containing nucleoside triphosphate hydrolases"/>
    <property type="match status" value="2"/>
</dbReference>
<dbReference type="GO" id="GO:0006281">
    <property type="term" value="P:DNA repair"/>
    <property type="evidence" value="ECO:0007669"/>
    <property type="project" value="TreeGrafter"/>
</dbReference>
<comment type="subcellular location">
    <subcellularLocation>
        <location evidence="1">Nucleus</location>
    </subcellularLocation>
</comment>
<dbReference type="Gene3D" id="3.40.50.300">
    <property type="entry name" value="P-loop containing nucleotide triphosphate hydrolases"/>
    <property type="match status" value="1"/>
</dbReference>
<evidence type="ECO:0000256" key="13">
    <source>
        <dbReference type="ARBA" id="ARBA00023163"/>
    </source>
</evidence>
<feature type="compositionally biased region" description="Polar residues" evidence="16">
    <location>
        <begin position="128"/>
        <end position="163"/>
    </location>
</feature>
<dbReference type="Pfam" id="PF13923">
    <property type="entry name" value="zf-C3HC4_2"/>
    <property type="match status" value="1"/>
</dbReference>
<dbReference type="PROSITE" id="PS50089">
    <property type="entry name" value="ZF_RING_2"/>
    <property type="match status" value="1"/>
</dbReference>
<keyword evidence="13" id="KW-0804">Transcription</keyword>